<keyword evidence="3" id="KW-1185">Reference proteome</keyword>
<name>A0A2S8S765_9RHOB</name>
<proteinExistence type="predicted"/>
<evidence type="ECO:0000259" key="1">
    <source>
        <dbReference type="Pfam" id="PF02229"/>
    </source>
</evidence>
<organism evidence="2 3">
    <name type="scientific">Albidovulum denitrificans</name>
    <dbReference type="NCBI Taxonomy" id="404881"/>
    <lineage>
        <taxon>Bacteria</taxon>
        <taxon>Pseudomonadati</taxon>
        <taxon>Pseudomonadota</taxon>
        <taxon>Alphaproteobacteria</taxon>
        <taxon>Rhodobacterales</taxon>
        <taxon>Paracoccaceae</taxon>
        <taxon>Albidovulum</taxon>
    </lineage>
</organism>
<dbReference type="OrthoDB" id="47316at2"/>
<dbReference type="InterPro" id="IPR009044">
    <property type="entry name" value="ssDNA-bd_transcriptional_reg"/>
</dbReference>
<evidence type="ECO:0000313" key="3">
    <source>
        <dbReference type="Proteomes" id="UP000238338"/>
    </source>
</evidence>
<evidence type="ECO:0000313" key="2">
    <source>
        <dbReference type="EMBL" id="PQV56578.1"/>
    </source>
</evidence>
<dbReference type="GO" id="GO:0006355">
    <property type="term" value="P:regulation of DNA-templated transcription"/>
    <property type="evidence" value="ECO:0007669"/>
    <property type="project" value="InterPro"/>
</dbReference>
<dbReference type="InterPro" id="IPR003173">
    <property type="entry name" value="PC4_C"/>
</dbReference>
<dbReference type="EMBL" id="PVEP01000004">
    <property type="protein sequence ID" value="PQV56578.1"/>
    <property type="molecule type" value="Genomic_DNA"/>
</dbReference>
<dbReference type="Proteomes" id="UP000238338">
    <property type="component" value="Unassembled WGS sequence"/>
</dbReference>
<dbReference type="Pfam" id="PF02229">
    <property type="entry name" value="PC4"/>
    <property type="match status" value="1"/>
</dbReference>
<accession>A0A2S8S765</accession>
<dbReference type="SUPFAM" id="SSF54447">
    <property type="entry name" value="ssDNA-binding transcriptional regulator domain"/>
    <property type="match status" value="1"/>
</dbReference>
<reference evidence="2 3" key="1">
    <citation type="submission" date="2018-02" db="EMBL/GenBank/DDBJ databases">
        <title>Genomic Encyclopedia of Archaeal and Bacterial Type Strains, Phase II (KMG-II): from individual species to whole genera.</title>
        <authorList>
            <person name="Goeker M."/>
        </authorList>
    </citation>
    <scope>NUCLEOTIDE SEQUENCE [LARGE SCALE GENOMIC DNA]</scope>
    <source>
        <strain evidence="2 3">DSM 18921</strain>
    </source>
</reference>
<dbReference type="AlphaFoldDB" id="A0A2S8S765"/>
<dbReference type="Gene3D" id="2.30.31.10">
    <property type="entry name" value="Transcriptional Coactivator Pc4, Chain A"/>
    <property type="match status" value="1"/>
</dbReference>
<dbReference type="GO" id="GO:0003677">
    <property type="term" value="F:DNA binding"/>
    <property type="evidence" value="ECO:0007669"/>
    <property type="project" value="InterPro"/>
</dbReference>
<gene>
    <name evidence="2" type="ORF">LX70_02150</name>
</gene>
<protein>
    <submittedName>
        <fullName evidence="2">Transcriptional coactivator p15 (PC4)</fullName>
    </submittedName>
</protein>
<feature type="domain" description="Transcriptional coactivator p15 (PC4) C-terminal" evidence="1">
    <location>
        <begin position="9"/>
        <end position="58"/>
    </location>
</feature>
<comment type="caution">
    <text evidence="2">The sequence shown here is derived from an EMBL/GenBank/DDBJ whole genome shotgun (WGS) entry which is preliminary data.</text>
</comment>
<sequence length="71" mass="7967">MQIATIPKNAREEIRVEVQDFKGHRLLNIRVWYDDGTGEYRPGKQGLALRLDRLSDLCGALEKAAELEGAA</sequence>
<dbReference type="RefSeq" id="WP_105514758.1">
    <property type="nucleotide sequence ID" value="NZ_PVEP01000004.1"/>
</dbReference>